<protein>
    <recommendedName>
        <fullName evidence="2">Mutator-like transposase domain-containing protein</fullName>
    </recommendedName>
</protein>
<gene>
    <name evidence="3" type="ORF">O3P69_012064</name>
</gene>
<feature type="domain" description="Mutator-like transposase" evidence="2">
    <location>
        <begin position="103"/>
        <end position="281"/>
    </location>
</feature>
<proteinExistence type="predicted"/>
<comment type="caution">
    <text evidence="3">The sequence shown here is derived from an EMBL/GenBank/DDBJ whole genome shotgun (WGS) entry which is preliminary data.</text>
</comment>
<dbReference type="EMBL" id="JARAKH010001835">
    <property type="protein sequence ID" value="KAK8372532.1"/>
    <property type="molecule type" value="Genomic_DNA"/>
</dbReference>
<name>A0AAW0SE22_SCYPA</name>
<evidence type="ECO:0000259" key="2">
    <source>
        <dbReference type="Pfam" id="PF20700"/>
    </source>
</evidence>
<sequence length="329" mass="36188">MSPRGCHASVSMGGGAWCIVLRRATSNPPPAAACPREERGTLHPFSIGIASLWVSTCWSSRQSPPAAPLSPSNPTPAAATSLAAVPLPTTSHIPQPSTSHIAESKDKTKHDADGSCGSNYEGPSGGMEVEAARRLFARSRDLKFEYENLVSDGDANSYKAVLAMNNGNGPYQDTKVTKLECINHVQKRLGTRLRKLREQEKVDTITKTGSKIRRSLLGGRNKLTDTAIDKMQSFFGKHIRDNVGADYITMKKAVMSSFHHIFSTDEKPRHGLCEEGINSWCFFQKALAEGKNREEIKHKKSLVVNLDQEAQNKIRQVYDALTTKDILER</sequence>
<reference evidence="3 4" key="1">
    <citation type="submission" date="2023-03" db="EMBL/GenBank/DDBJ databases">
        <title>High-quality genome of Scylla paramamosain provides insights in environmental adaptation.</title>
        <authorList>
            <person name="Zhang L."/>
        </authorList>
    </citation>
    <scope>NUCLEOTIDE SEQUENCE [LARGE SCALE GENOMIC DNA]</scope>
    <source>
        <strain evidence="3">LZ_2023a</strain>
        <tissue evidence="3">Muscle</tissue>
    </source>
</reference>
<feature type="compositionally biased region" description="Basic and acidic residues" evidence="1">
    <location>
        <begin position="102"/>
        <end position="113"/>
    </location>
</feature>
<organism evidence="3 4">
    <name type="scientific">Scylla paramamosain</name>
    <name type="common">Mud crab</name>
    <dbReference type="NCBI Taxonomy" id="85552"/>
    <lineage>
        <taxon>Eukaryota</taxon>
        <taxon>Metazoa</taxon>
        <taxon>Ecdysozoa</taxon>
        <taxon>Arthropoda</taxon>
        <taxon>Crustacea</taxon>
        <taxon>Multicrustacea</taxon>
        <taxon>Malacostraca</taxon>
        <taxon>Eumalacostraca</taxon>
        <taxon>Eucarida</taxon>
        <taxon>Decapoda</taxon>
        <taxon>Pleocyemata</taxon>
        <taxon>Brachyura</taxon>
        <taxon>Eubrachyura</taxon>
        <taxon>Portunoidea</taxon>
        <taxon>Portunidae</taxon>
        <taxon>Portuninae</taxon>
        <taxon>Scylla</taxon>
    </lineage>
</organism>
<keyword evidence="4" id="KW-1185">Reference proteome</keyword>
<dbReference type="Pfam" id="PF20700">
    <property type="entry name" value="Mutator"/>
    <property type="match status" value="1"/>
</dbReference>
<dbReference type="AlphaFoldDB" id="A0AAW0SE22"/>
<feature type="compositionally biased region" description="Polar residues" evidence="1">
    <location>
        <begin position="91"/>
        <end position="101"/>
    </location>
</feature>
<evidence type="ECO:0000313" key="4">
    <source>
        <dbReference type="Proteomes" id="UP001487740"/>
    </source>
</evidence>
<feature type="non-terminal residue" evidence="3">
    <location>
        <position position="329"/>
    </location>
</feature>
<accession>A0AAW0SE22</accession>
<evidence type="ECO:0000256" key="1">
    <source>
        <dbReference type="SAM" id="MobiDB-lite"/>
    </source>
</evidence>
<evidence type="ECO:0000313" key="3">
    <source>
        <dbReference type="EMBL" id="KAK8372532.1"/>
    </source>
</evidence>
<dbReference type="Proteomes" id="UP001487740">
    <property type="component" value="Unassembled WGS sequence"/>
</dbReference>
<feature type="region of interest" description="Disordered" evidence="1">
    <location>
        <begin position="88"/>
        <end position="125"/>
    </location>
</feature>
<dbReference type="InterPro" id="IPR049012">
    <property type="entry name" value="Mutator_transp_dom"/>
</dbReference>